<dbReference type="EMBL" id="CAKKLH010000283">
    <property type="protein sequence ID" value="CAH0108336.1"/>
    <property type="molecule type" value="Genomic_DNA"/>
</dbReference>
<sequence length="230" mass="24590">MYFTVPKLCIQLLLLVALQSSTCSAQAFSIFGPLFDGVTSFTLVTSTTTSTKPTPCFITAGKNVTQCRRKRGIEEKQQIIHFDAEDKFITPSAVMGIEATVAPSMAPLTFKSLVDSNAILSSLEDDSYRTSVNIFHQLAVKGMNNQIPVGDCGKTTVNLSQLLSCLGLTVQETTTLTATFTITKTLSSGFTTLTIAGCTPAGFPIISCPKSPTSVTTIVKPKLHKPIVNV</sequence>
<reference evidence="2" key="1">
    <citation type="submission" date="2021-11" db="EMBL/GenBank/DDBJ databases">
        <authorList>
            <person name="Schell T."/>
        </authorList>
    </citation>
    <scope>NUCLEOTIDE SEQUENCE</scope>
    <source>
        <strain evidence="2">M5</strain>
    </source>
</reference>
<feature type="signal peptide" evidence="1">
    <location>
        <begin position="1"/>
        <end position="27"/>
    </location>
</feature>
<keyword evidence="3" id="KW-1185">Reference proteome</keyword>
<gene>
    <name evidence="2" type="ORF">DGAL_LOCUS11712</name>
</gene>
<organism evidence="2 3">
    <name type="scientific">Daphnia galeata</name>
    <dbReference type="NCBI Taxonomy" id="27404"/>
    <lineage>
        <taxon>Eukaryota</taxon>
        <taxon>Metazoa</taxon>
        <taxon>Ecdysozoa</taxon>
        <taxon>Arthropoda</taxon>
        <taxon>Crustacea</taxon>
        <taxon>Branchiopoda</taxon>
        <taxon>Diplostraca</taxon>
        <taxon>Cladocera</taxon>
        <taxon>Anomopoda</taxon>
        <taxon>Daphniidae</taxon>
        <taxon>Daphnia</taxon>
    </lineage>
</organism>
<comment type="caution">
    <text evidence="2">The sequence shown here is derived from an EMBL/GenBank/DDBJ whole genome shotgun (WGS) entry which is preliminary data.</text>
</comment>
<feature type="chain" id="PRO_5035163704" evidence="1">
    <location>
        <begin position="28"/>
        <end position="230"/>
    </location>
</feature>
<evidence type="ECO:0000313" key="2">
    <source>
        <dbReference type="EMBL" id="CAH0108336.1"/>
    </source>
</evidence>
<dbReference type="AlphaFoldDB" id="A0A8J2RZF4"/>
<accession>A0A8J2RZF4</accession>
<proteinExistence type="predicted"/>
<dbReference type="Proteomes" id="UP000789390">
    <property type="component" value="Unassembled WGS sequence"/>
</dbReference>
<evidence type="ECO:0000313" key="3">
    <source>
        <dbReference type="Proteomes" id="UP000789390"/>
    </source>
</evidence>
<evidence type="ECO:0000256" key="1">
    <source>
        <dbReference type="SAM" id="SignalP"/>
    </source>
</evidence>
<dbReference type="OrthoDB" id="6388721at2759"/>
<protein>
    <submittedName>
        <fullName evidence="2">Uncharacterized protein</fullName>
    </submittedName>
</protein>
<keyword evidence="1" id="KW-0732">Signal</keyword>
<name>A0A8J2RZF4_9CRUS</name>